<reference evidence="1" key="1">
    <citation type="thesis" date="2020" institute="ProQuest LLC" country="789 East Eisenhower Parkway, Ann Arbor, MI, USA">
        <title>Comparative Genomics and Chromosome Evolution.</title>
        <authorList>
            <person name="Mudd A.B."/>
        </authorList>
    </citation>
    <scope>NUCLEOTIDE SEQUENCE</scope>
    <source>
        <strain evidence="1">237g6f4</strain>
        <tissue evidence="1">Blood</tissue>
    </source>
</reference>
<evidence type="ECO:0000313" key="1">
    <source>
        <dbReference type="EMBL" id="KAG8591574.1"/>
    </source>
</evidence>
<gene>
    <name evidence="1" type="ORF">GDO81_000222</name>
</gene>
<protein>
    <recommendedName>
        <fullName evidence="3">Secreted protein</fullName>
    </recommendedName>
</protein>
<dbReference type="EMBL" id="WNYA01000001">
    <property type="protein sequence ID" value="KAG8591574.1"/>
    <property type="molecule type" value="Genomic_DNA"/>
</dbReference>
<evidence type="ECO:0008006" key="3">
    <source>
        <dbReference type="Google" id="ProtNLM"/>
    </source>
</evidence>
<dbReference type="AlphaFoldDB" id="A0AAV7D2D2"/>
<name>A0AAV7D2D2_ENGPU</name>
<organism evidence="1 2">
    <name type="scientific">Engystomops pustulosus</name>
    <name type="common">Tungara frog</name>
    <name type="synonym">Physalaemus pustulosus</name>
    <dbReference type="NCBI Taxonomy" id="76066"/>
    <lineage>
        <taxon>Eukaryota</taxon>
        <taxon>Metazoa</taxon>
        <taxon>Chordata</taxon>
        <taxon>Craniata</taxon>
        <taxon>Vertebrata</taxon>
        <taxon>Euteleostomi</taxon>
        <taxon>Amphibia</taxon>
        <taxon>Batrachia</taxon>
        <taxon>Anura</taxon>
        <taxon>Neobatrachia</taxon>
        <taxon>Hyloidea</taxon>
        <taxon>Leptodactylidae</taxon>
        <taxon>Leiuperinae</taxon>
        <taxon>Engystomops</taxon>
    </lineage>
</organism>
<dbReference type="Proteomes" id="UP000824782">
    <property type="component" value="Unassembled WGS sequence"/>
</dbReference>
<comment type="caution">
    <text evidence="1">The sequence shown here is derived from an EMBL/GenBank/DDBJ whole genome shotgun (WGS) entry which is preliminary data.</text>
</comment>
<accession>A0AAV7D2D2</accession>
<proteinExistence type="predicted"/>
<keyword evidence="2" id="KW-1185">Reference proteome</keyword>
<sequence>MLPSNLEGHCLKLKAEMCALLILAFCYSPTLRNCDLEYMQNDTSPHKDYKYCFLFKSRSIRAIAAACFLGLTNWPEPKSVYNRIQAGER</sequence>
<evidence type="ECO:0000313" key="2">
    <source>
        <dbReference type="Proteomes" id="UP000824782"/>
    </source>
</evidence>